<dbReference type="CDD" id="cd09124">
    <property type="entry name" value="PLDc_like_TrmB_middle"/>
    <property type="match status" value="1"/>
</dbReference>
<organism evidence="3 4">
    <name type="scientific">Paenibacillus pectinilyticus</name>
    <dbReference type="NCBI Taxonomy" id="512399"/>
    <lineage>
        <taxon>Bacteria</taxon>
        <taxon>Bacillati</taxon>
        <taxon>Bacillota</taxon>
        <taxon>Bacilli</taxon>
        <taxon>Bacillales</taxon>
        <taxon>Paenibacillaceae</taxon>
        <taxon>Paenibacillus</taxon>
    </lineage>
</organism>
<dbReference type="InterPro" id="IPR002831">
    <property type="entry name" value="Tscrpt_reg_TrmB_N"/>
</dbReference>
<accession>A0A1C0ZSY6</accession>
<protein>
    <recommendedName>
        <fullName evidence="2">Transcription regulator TrmB N-terminal domain-containing protein</fullName>
    </recommendedName>
</protein>
<evidence type="ECO:0000313" key="4">
    <source>
        <dbReference type="Proteomes" id="UP000093309"/>
    </source>
</evidence>
<dbReference type="Gene3D" id="1.10.10.10">
    <property type="entry name" value="Winged helix-like DNA-binding domain superfamily/Winged helix DNA-binding domain"/>
    <property type="match status" value="1"/>
</dbReference>
<evidence type="ECO:0000313" key="3">
    <source>
        <dbReference type="EMBL" id="OCT11190.1"/>
    </source>
</evidence>
<feature type="compositionally biased region" description="Basic and acidic residues" evidence="1">
    <location>
        <begin position="319"/>
        <end position="343"/>
    </location>
</feature>
<dbReference type="InterPro" id="IPR036388">
    <property type="entry name" value="WH-like_DNA-bd_sf"/>
</dbReference>
<dbReference type="OrthoDB" id="1493540at2"/>
<dbReference type="PANTHER" id="PTHR34293">
    <property type="entry name" value="HTH-TYPE TRANSCRIPTIONAL REGULATOR TRMBL2"/>
    <property type="match status" value="1"/>
</dbReference>
<feature type="region of interest" description="Disordered" evidence="1">
    <location>
        <begin position="309"/>
        <end position="408"/>
    </location>
</feature>
<dbReference type="PANTHER" id="PTHR34293:SF1">
    <property type="entry name" value="HTH-TYPE TRANSCRIPTIONAL REGULATOR TRMBL2"/>
    <property type="match status" value="1"/>
</dbReference>
<dbReference type="AlphaFoldDB" id="A0A1C0ZSY6"/>
<dbReference type="InterPro" id="IPR036390">
    <property type="entry name" value="WH_DNA-bd_sf"/>
</dbReference>
<dbReference type="InterPro" id="IPR051797">
    <property type="entry name" value="TrmB-like"/>
</dbReference>
<dbReference type="EMBL" id="LYPC01000028">
    <property type="protein sequence ID" value="OCT11190.1"/>
    <property type="molecule type" value="Genomic_DNA"/>
</dbReference>
<feature type="compositionally biased region" description="Basic and acidic residues" evidence="1">
    <location>
        <begin position="350"/>
        <end position="396"/>
    </location>
</feature>
<dbReference type="STRING" id="512399.A8709_05785"/>
<name>A0A1C0ZSY6_9BACL</name>
<reference evidence="4" key="1">
    <citation type="submission" date="2016-05" db="EMBL/GenBank/DDBJ databases">
        <title>Paenibacillus oryzae. sp. nov., isolated from the rice root.</title>
        <authorList>
            <person name="Zhang J."/>
            <person name="Zhang X."/>
        </authorList>
    </citation>
    <scope>NUCLEOTIDE SEQUENCE [LARGE SCALE GENOMIC DNA]</scope>
    <source>
        <strain evidence="4">KCTC13222</strain>
    </source>
</reference>
<gene>
    <name evidence="3" type="ORF">A8709_05785</name>
</gene>
<evidence type="ECO:0000259" key="2">
    <source>
        <dbReference type="Pfam" id="PF01978"/>
    </source>
</evidence>
<sequence length="408" mass="44849">MENVLMHLKNLGFTDLEAKCLHVLAVSGTQTGYEIAKGLGVSRSNVYAALQKLAEKGAVLTSHGEPTVYQCVPIEEIGERIESELQASIRYVKEHLPKQDAHRSEYFSLEGDAKVLERVRSELKRAKEEVFCDLSPEEAKLLKDELRQAPAHGVRVFVAPTREAGVGFYPFARRRGEGSKGVEGREVRDGRGVSEVRKFTILIDRKLAIVGTRGGDEITLAMLTEHPAMVELLYHHFCSNAVLHELQQDMGAKLEDKYGKHFKKIIQKYIDGKVPESKRLDESKLVTLKVSGGITGGLVSQEVASTVELSEGKAGASKLAKEKSSDGKTGISERSEESSDEGKIGQGEPIEEKYGEERAGQAELGEEKLENGKQSESKSADGKIEQGKQSENKSSDGKSQQGKRKKKK</sequence>
<dbReference type="SUPFAM" id="SSF46785">
    <property type="entry name" value="Winged helix' DNA-binding domain"/>
    <property type="match status" value="1"/>
</dbReference>
<comment type="caution">
    <text evidence="3">The sequence shown here is derived from an EMBL/GenBank/DDBJ whole genome shotgun (WGS) entry which is preliminary data.</text>
</comment>
<proteinExistence type="predicted"/>
<feature type="domain" description="Transcription regulator TrmB N-terminal" evidence="2">
    <location>
        <begin position="8"/>
        <end position="75"/>
    </location>
</feature>
<keyword evidence="4" id="KW-1185">Reference proteome</keyword>
<dbReference type="Proteomes" id="UP000093309">
    <property type="component" value="Unassembled WGS sequence"/>
</dbReference>
<dbReference type="RefSeq" id="WP_065857994.1">
    <property type="nucleotide sequence ID" value="NZ_LYPC01000028.1"/>
</dbReference>
<dbReference type="Pfam" id="PF01978">
    <property type="entry name" value="TrmB"/>
    <property type="match status" value="1"/>
</dbReference>
<evidence type="ECO:0000256" key="1">
    <source>
        <dbReference type="SAM" id="MobiDB-lite"/>
    </source>
</evidence>